<dbReference type="RefSeq" id="WP_170182976.1">
    <property type="nucleotide sequence ID" value="NZ_BJNV01000045.1"/>
</dbReference>
<dbReference type="AlphaFoldDB" id="A0A4Y4CYU9"/>
<protein>
    <recommendedName>
        <fullName evidence="2">KfrA N-terminal DNA-binding domain-containing protein</fullName>
    </recommendedName>
</protein>
<reference evidence="3 4" key="1">
    <citation type="submission" date="2019-06" db="EMBL/GenBank/DDBJ databases">
        <title>Whole genome shotgun sequence of Zoogloea ramigera NBRC 15342.</title>
        <authorList>
            <person name="Hosoyama A."/>
            <person name="Uohara A."/>
            <person name="Ohji S."/>
            <person name="Ichikawa N."/>
        </authorList>
    </citation>
    <scope>NUCLEOTIDE SEQUENCE [LARGE SCALE GENOMIC DNA]</scope>
    <source>
        <strain evidence="3 4">NBRC 15342</strain>
    </source>
</reference>
<dbReference type="EMBL" id="BJNV01000045">
    <property type="protein sequence ID" value="GEC96493.1"/>
    <property type="molecule type" value="Genomic_DNA"/>
</dbReference>
<dbReference type="Proteomes" id="UP000318422">
    <property type="component" value="Unassembled WGS sequence"/>
</dbReference>
<evidence type="ECO:0000313" key="3">
    <source>
        <dbReference type="EMBL" id="GEC96493.1"/>
    </source>
</evidence>
<proteinExistence type="predicted"/>
<evidence type="ECO:0000256" key="1">
    <source>
        <dbReference type="SAM" id="Coils"/>
    </source>
</evidence>
<name>A0A4Y4CYU9_ZOORA</name>
<keyword evidence="4" id="KW-1185">Reference proteome</keyword>
<sequence length="347" mass="39107">MARSSSVNFESVEQICFQLLSQGENPSFNLVYAELGNKGSSEVVQRYIDQWRRETGAAFFRQRSIPGMPDELVSAADAFMANVWSLSLQQADRVLASQRQELEAEREAVHVRLQAAHDRIQQLEAASSDTLQNIASLEEAVQSRDGTIAELRIQIQETQRQRDALESRVKLLEDAAEGREQKFVAESERLTRLLQNDRDRYTAALKEEQERSASERETLLKQIEQARQDKVAEMLALRQQVSNREEREARQREQTEDARAALREAVSKARQIETSLAAAEGRIERLQAQLKIASDAAHGKESAVAAAEARARAIEELRLAETVRAQRAEALVAEMQAEQAARRKQSA</sequence>
<organism evidence="3 4">
    <name type="scientific">Zoogloea ramigera</name>
    <dbReference type="NCBI Taxonomy" id="350"/>
    <lineage>
        <taxon>Bacteria</taxon>
        <taxon>Pseudomonadati</taxon>
        <taxon>Pseudomonadota</taxon>
        <taxon>Betaproteobacteria</taxon>
        <taxon>Rhodocyclales</taxon>
        <taxon>Zoogloeaceae</taxon>
        <taxon>Zoogloea</taxon>
    </lineage>
</organism>
<dbReference type="InterPro" id="IPR021104">
    <property type="entry name" value="KfrA_DNA-bd_N"/>
</dbReference>
<keyword evidence="1" id="KW-0175">Coiled coil</keyword>
<accession>A0A4Y4CYU9</accession>
<comment type="caution">
    <text evidence="3">The sequence shown here is derived from an EMBL/GenBank/DDBJ whole genome shotgun (WGS) entry which is preliminary data.</text>
</comment>
<evidence type="ECO:0000259" key="2">
    <source>
        <dbReference type="Pfam" id="PF11740"/>
    </source>
</evidence>
<dbReference type="Pfam" id="PF11740">
    <property type="entry name" value="KfrA_N"/>
    <property type="match status" value="1"/>
</dbReference>
<feature type="coiled-coil region" evidence="1">
    <location>
        <begin position="88"/>
        <end position="296"/>
    </location>
</feature>
<gene>
    <name evidence="3" type="ORF">ZRA01_25660</name>
</gene>
<evidence type="ECO:0000313" key="4">
    <source>
        <dbReference type="Proteomes" id="UP000318422"/>
    </source>
</evidence>
<feature type="domain" description="KfrA N-terminal DNA-binding" evidence="2">
    <location>
        <begin position="9"/>
        <end position="126"/>
    </location>
</feature>